<keyword evidence="7" id="KW-0808">Transferase</keyword>
<feature type="region of interest" description="Disordered" evidence="6">
    <location>
        <begin position="1"/>
        <end position="187"/>
    </location>
</feature>
<dbReference type="InterPro" id="IPR026109">
    <property type="entry name" value="GKAP1"/>
</dbReference>
<evidence type="ECO:0000256" key="4">
    <source>
        <dbReference type="ARBA" id="ARBA00023054"/>
    </source>
</evidence>
<dbReference type="PANTHER" id="PTHR14899">
    <property type="entry name" value="G KINASE ANCHORING PROTEIN 1"/>
    <property type="match status" value="1"/>
</dbReference>
<protein>
    <submittedName>
        <fullName evidence="7">G kinase-anchoring protein 1</fullName>
    </submittedName>
</protein>
<feature type="compositionally biased region" description="Pro residues" evidence="6">
    <location>
        <begin position="18"/>
        <end position="31"/>
    </location>
</feature>
<gene>
    <name evidence="7" type="ORF">J0S82_002391</name>
</gene>
<comment type="similarity">
    <text evidence="2">Belongs to the GKAP1 family.</text>
</comment>
<evidence type="ECO:0000313" key="7">
    <source>
        <dbReference type="EMBL" id="KAG8512243.1"/>
    </source>
</evidence>
<evidence type="ECO:0000256" key="5">
    <source>
        <dbReference type="SAM" id="Coils"/>
    </source>
</evidence>
<keyword evidence="8" id="KW-1185">Reference proteome</keyword>
<evidence type="ECO:0000256" key="2">
    <source>
        <dbReference type="ARBA" id="ARBA00006662"/>
    </source>
</evidence>
<feature type="coiled-coil region" evidence="5">
    <location>
        <begin position="515"/>
        <end position="613"/>
    </location>
</feature>
<feature type="compositionally biased region" description="Polar residues" evidence="6">
    <location>
        <begin position="333"/>
        <end position="353"/>
    </location>
</feature>
<feature type="compositionally biased region" description="Low complexity" evidence="6">
    <location>
        <begin position="81"/>
        <end position="93"/>
    </location>
</feature>
<keyword evidence="7" id="KW-0418">Kinase</keyword>
<dbReference type="GO" id="GO:0007165">
    <property type="term" value="P:signal transduction"/>
    <property type="evidence" value="ECO:0007669"/>
    <property type="project" value="InterPro"/>
</dbReference>
<evidence type="ECO:0000256" key="3">
    <source>
        <dbReference type="ARBA" id="ARBA00023034"/>
    </source>
</evidence>
<dbReference type="PANTHER" id="PTHR14899:SF0">
    <property type="entry name" value="G KINASE-ANCHORING PROTEIN 1"/>
    <property type="match status" value="1"/>
</dbReference>
<dbReference type="Proteomes" id="UP000700334">
    <property type="component" value="Unassembled WGS sequence"/>
</dbReference>
<feature type="compositionally biased region" description="Low complexity" evidence="6">
    <location>
        <begin position="139"/>
        <end position="150"/>
    </location>
</feature>
<keyword evidence="4 5" id="KW-0175">Coiled coil</keyword>
<comment type="caution">
    <text evidence="7">The sequence shown here is derived from an EMBL/GenBank/DDBJ whole genome shotgun (WGS) entry which is preliminary data.</text>
</comment>
<feature type="non-terminal residue" evidence="7">
    <location>
        <position position="626"/>
    </location>
</feature>
<dbReference type="GO" id="GO:0005794">
    <property type="term" value="C:Golgi apparatus"/>
    <property type="evidence" value="ECO:0007669"/>
    <property type="project" value="UniProtKB-SubCell"/>
</dbReference>
<feature type="region of interest" description="Disordered" evidence="6">
    <location>
        <begin position="274"/>
        <end position="360"/>
    </location>
</feature>
<feature type="region of interest" description="Disordered" evidence="6">
    <location>
        <begin position="400"/>
        <end position="435"/>
    </location>
</feature>
<dbReference type="GO" id="GO:0016301">
    <property type="term" value="F:kinase activity"/>
    <property type="evidence" value="ECO:0007669"/>
    <property type="project" value="UniProtKB-KW"/>
</dbReference>
<comment type="subcellular location">
    <subcellularLocation>
        <location evidence="1">Golgi apparatus</location>
    </subcellularLocation>
</comment>
<evidence type="ECO:0000313" key="8">
    <source>
        <dbReference type="Proteomes" id="UP000700334"/>
    </source>
</evidence>
<feature type="compositionally biased region" description="Pro residues" evidence="6">
    <location>
        <begin position="39"/>
        <end position="54"/>
    </location>
</feature>
<accession>A0A8J6DN10</accession>
<dbReference type="OrthoDB" id="5864420at2759"/>
<dbReference type="AlphaFoldDB" id="A0A8J6DN10"/>
<dbReference type="PRINTS" id="PR02083">
    <property type="entry name" value="GKINASEAP1"/>
</dbReference>
<evidence type="ECO:0000256" key="6">
    <source>
        <dbReference type="SAM" id="MobiDB-lite"/>
    </source>
</evidence>
<reference evidence="7" key="1">
    <citation type="journal article" date="2021" name="Evol. Appl.">
        <title>The genome of the Pyrenean desman and the effects of bottlenecks and inbreeding on the genomic landscape of an endangered species.</title>
        <authorList>
            <person name="Escoda L."/>
            <person name="Castresana J."/>
        </authorList>
    </citation>
    <scope>NUCLEOTIDE SEQUENCE</scope>
    <source>
        <strain evidence="7">IBE-C5619</strain>
    </source>
</reference>
<proteinExistence type="inferred from homology"/>
<dbReference type="EMBL" id="JAGFMF010011802">
    <property type="protein sequence ID" value="KAG8512243.1"/>
    <property type="molecule type" value="Genomic_DNA"/>
</dbReference>
<name>A0A8J6DN10_GALPY</name>
<evidence type="ECO:0000256" key="1">
    <source>
        <dbReference type="ARBA" id="ARBA00004555"/>
    </source>
</evidence>
<feature type="compositionally biased region" description="Basic and acidic residues" evidence="6">
    <location>
        <begin position="97"/>
        <end position="117"/>
    </location>
</feature>
<feature type="compositionally biased region" description="Low complexity" evidence="6">
    <location>
        <begin position="291"/>
        <end position="300"/>
    </location>
</feature>
<keyword evidence="3" id="KW-0333">Golgi apparatus</keyword>
<organism evidence="7 8">
    <name type="scientific">Galemys pyrenaicus</name>
    <name type="common">Iberian desman</name>
    <name type="synonym">Pyrenean desman</name>
    <dbReference type="NCBI Taxonomy" id="202257"/>
    <lineage>
        <taxon>Eukaryota</taxon>
        <taxon>Metazoa</taxon>
        <taxon>Chordata</taxon>
        <taxon>Craniata</taxon>
        <taxon>Vertebrata</taxon>
        <taxon>Euteleostomi</taxon>
        <taxon>Mammalia</taxon>
        <taxon>Eutheria</taxon>
        <taxon>Laurasiatheria</taxon>
        <taxon>Eulipotyphla</taxon>
        <taxon>Talpidae</taxon>
        <taxon>Galemys</taxon>
    </lineage>
</organism>
<sequence length="626" mass="69037">PLPAPPAALTPPLGRDFPPAPGLLPRSPPLPAAARPPLREPTPAPRPLTQPGPTPSAAARSGGGGAGEAGEEGRPRPPRPGEYAEGGPAARGPLRLPKSEWRLDRAAPEPGARRLETLRAGGDGPRGPEPRGRGRGRAAPRVGPRPGRPALASGRWGETGADPRPLHPGPAAPPDTRGGRGAPVGAGSRVTGLEAASLPEFGLVQHDCSLCVLRADKFWSIGSQPLGEIRLSFMNEVANYSRQKFCKREFLTMASAVLSSVPTTASRFALLQVDSGSGSDSEPGKGKGRSTGKSQTSKSTTNEKKREKRRKKKEQQQSEANELRNLAFKKIPQKSSHAVGNTQHELSLSNPVQKDSREENWQEWRQRDEQLTSEMFEADLEKALLLSKLEYEEHKKEYENIENASTQSKVMNKKDKRKNHQGKDRPLTVSLKDFQSEDHISKKTEDLSSSQTLSSDGGFFNRLEDDVHKILIREKRREQLSEYNGTDNCTAHEHNQACKIEILLVIEVVLKDGRIERLKLELERKDAEIQKLKNVITQWEAKYKEVKARNAQLLKMLQEGEMKDKAEILLQVDESQSIKNELTIQVSSLHAALEQERSKVKVLQAELAKYQGGRKGKRNSESDQCR</sequence>